<proteinExistence type="predicted"/>
<comment type="caution">
    <text evidence="1">The sequence shown here is derived from an EMBL/GenBank/DDBJ whole genome shotgun (WGS) entry which is preliminary data.</text>
</comment>
<dbReference type="Proteomes" id="UP000265520">
    <property type="component" value="Unassembled WGS sequence"/>
</dbReference>
<sequence length="46" mass="4979">PDVETSQDQPVSVVETSSEILQTDADIVLRPQPDVVENPPDGGLEY</sequence>
<feature type="non-terminal residue" evidence="1">
    <location>
        <position position="1"/>
    </location>
</feature>
<accession>A0A392S914</accession>
<dbReference type="EMBL" id="LXQA010336732">
    <property type="protein sequence ID" value="MCI44897.1"/>
    <property type="molecule type" value="Genomic_DNA"/>
</dbReference>
<reference evidence="1 2" key="1">
    <citation type="journal article" date="2018" name="Front. Plant Sci.">
        <title>Red Clover (Trifolium pratense) and Zigzag Clover (T. medium) - A Picture of Genomic Similarities and Differences.</title>
        <authorList>
            <person name="Dluhosova J."/>
            <person name="Istvanek J."/>
            <person name="Nedelnik J."/>
            <person name="Repkova J."/>
        </authorList>
    </citation>
    <scope>NUCLEOTIDE SEQUENCE [LARGE SCALE GENOMIC DNA]</scope>
    <source>
        <strain evidence="2">cv. 10/8</strain>
        <tissue evidence="1">Leaf</tissue>
    </source>
</reference>
<protein>
    <submittedName>
        <fullName evidence="1">Uncharacterized protein</fullName>
    </submittedName>
</protein>
<evidence type="ECO:0000313" key="2">
    <source>
        <dbReference type="Proteomes" id="UP000265520"/>
    </source>
</evidence>
<name>A0A392S914_9FABA</name>
<evidence type="ECO:0000313" key="1">
    <source>
        <dbReference type="EMBL" id="MCI44897.1"/>
    </source>
</evidence>
<dbReference type="AlphaFoldDB" id="A0A392S914"/>
<keyword evidence="2" id="KW-1185">Reference proteome</keyword>
<organism evidence="1 2">
    <name type="scientific">Trifolium medium</name>
    <dbReference type="NCBI Taxonomy" id="97028"/>
    <lineage>
        <taxon>Eukaryota</taxon>
        <taxon>Viridiplantae</taxon>
        <taxon>Streptophyta</taxon>
        <taxon>Embryophyta</taxon>
        <taxon>Tracheophyta</taxon>
        <taxon>Spermatophyta</taxon>
        <taxon>Magnoliopsida</taxon>
        <taxon>eudicotyledons</taxon>
        <taxon>Gunneridae</taxon>
        <taxon>Pentapetalae</taxon>
        <taxon>rosids</taxon>
        <taxon>fabids</taxon>
        <taxon>Fabales</taxon>
        <taxon>Fabaceae</taxon>
        <taxon>Papilionoideae</taxon>
        <taxon>50 kb inversion clade</taxon>
        <taxon>NPAAA clade</taxon>
        <taxon>Hologalegina</taxon>
        <taxon>IRL clade</taxon>
        <taxon>Trifolieae</taxon>
        <taxon>Trifolium</taxon>
    </lineage>
</organism>